<accession>A0A0D7AMS0</accession>
<reference evidence="2 3" key="1">
    <citation type="journal article" date="2015" name="Fungal Genet. Biol.">
        <title>Evolution of novel wood decay mechanisms in Agaricales revealed by the genome sequences of Fistulina hepatica and Cylindrobasidium torrendii.</title>
        <authorList>
            <person name="Floudas D."/>
            <person name="Held B.W."/>
            <person name="Riley R."/>
            <person name="Nagy L.G."/>
            <person name="Koehler G."/>
            <person name="Ransdell A.S."/>
            <person name="Younus H."/>
            <person name="Chow J."/>
            <person name="Chiniquy J."/>
            <person name="Lipzen A."/>
            <person name="Tritt A."/>
            <person name="Sun H."/>
            <person name="Haridas S."/>
            <person name="LaButti K."/>
            <person name="Ohm R.A."/>
            <person name="Kues U."/>
            <person name="Blanchette R.A."/>
            <person name="Grigoriev I.V."/>
            <person name="Minto R.E."/>
            <person name="Hibbett D.S."/>
        </authorList>
    </citation>
    <scope>NUCLEOTIDE SEQUENCE [LARGE SCALE GENOMIC DNA]</scope>
    <source>
        <strain evidence="2 3">ATCC 64428</strain>
    </source>
</reference>
<dbReference type="Proteomes" id="UP000054144">
    <property type="component" value="Unassembled WGS sequence"/>
</dbReference>
<evidence type="ECO:0008006" key="4">
    <source>
        <dbReference type="Google" id="ProtNLM"/>
    </source>
</evidence>
<dbReference type="AlphaFoldDB" id="A0A0D7AMS0"/>
<feature type="compositionally biased region" description="Acidic residues" evidence="1">
    <location>
        <begin position="254"/>
        <end position="271"/>
    </location>
</feature>
<evidence type="ECO:0000313" key="3">
    <source>
        <dbReference type="Proteomes" id="UP000054144"/>
    </source>
</evidence>
<dbReference type="InterPro" id="IPR011333">
    <property type="entry name" value="SKP1/BTB/POZ_sf"/>
</dbReference>
<dbReference type="Gene3D" id="3.30.710.10">
    <property type="entry name" value="Potassium Channel Kv1.1, Chain A"/>
    <property type="match status" value="1"/>
</dbReference>
<organism evidence="2 3">
    <name type="scientific">Fistulina hepatica ATCC 64428</name>
    <dbReference type="NCBI Taxonomy" id="1128425"/>
    <lineage>
        <taxon>Eukaryota</taxon>
        <taxon>Fungi</taxon>
        <taxon>Dikarya</taxon>
        <taxon>Basidiomycota</taxon>
        <taxon>Agaricomycotina</taxon>
        <taxon>Agaricomycetes</taxon>
        <taxon>Agaricomycetidae</taxon>
        <taxon>Agaricales</taxon>
        <taxon>Fistulinaceae</taxon>
        <taxon>Fistulina</taxon>
    </lineage>
</organism>
<dbReference type="EMBL" id="KN881628">
    <property type="protein sequence ID" value="KIY53044.1"/>
    <property type="molecule type" value="Genomic_DNA"/>
</dbReference>
<evidence type="ECO:0000256" key="1">
    <source>
        <dbReference type="SAM" id="MobiDB-lite"/>
    </source>
</evidence>
<sequence length="451" mass="49349">MCRGLYKQGPDEYLASGVKSTLVLSKKVFSGTDKTDFSPVCGLGWRVFATVKLDIDEDTIHGTADTADDQRVPHLILYFDPYNLTGALRLGPLIVTTDFSQIASVVRAPISNSFEFSLEGPSIIGSFRLAPCSLDILRLAGASQNWIGAEDLGLIGLTVSLASRAELVLPQTIQQPMQRFILQSIRGKEVNDVQFLLPVLRNFRVFNLRPVYANSDAIRGFSVHIDNLLPGSGYNESHTKPFSAYLEESGPSDSDYDYQSDSDLDEDDVEVESSVGPRVPSDETSQTVGSTISSGWSIRIDDTAARTWTALLFYLYTGRIQFNAIGARPSRTASIDHVGAAPCSPKSMYRLANKIGMERLKRMAVEAIENNLTLENIVEELFSYFTSLHAEVMEIEASFLVRHIKESSQSKLTDDLSAKVTSIATDKLSHAGTALNLVISKLSIASASVSQ</sequence>
<feature type="region of interest" description="Disordered" evidence="1">
    <location>
        <begin position="244"/>
        <end position="288"/>
    </location>
</feature>
<evidence type="ECO:0000313" key="2">
    <source>
        <dbReference type="EMBL" id="KIY53044.1"/>
    </source>
</evidence>
<gene>
    <name evidence="2" type="ORF">FISHEDRAFT_55407</name>
</gene>
<keyword evidence="3" id="KW-1185">Reference proteome</keyword>
<dbReference type="OrthoDB" id="6359816at2759"/>
<protein>
    <recommendedName>
        <fullName evidence="4">BTB domain-containing protein</fullName>
    </recommendedName>
</protein>
<name>A0A0D7AMS0_9AGAR</name>
<proteinExistence type="predicted"/>